<evidence type="ECO:0000313" key="2">
    <source>
        <dbReference type="EMBL" id="SMP28945.1"/>
    </source>
</evidence>
<comment type="caution">
    <text evidence="2">The sequence shown here is derived from an EMBL/GenBank/DDBJ whole genome shotgun (WGS) entry which is preliminary data.</text>
</comment>
<dbReference type="RefSeq" id="WP_155193192.1">
    <property type="nucleotide sequence ID" value="NZ_BAAAEA010000004.1"/>
</dbReference>
<name>A0ABY1P9F2_9HYPH</name>
<gene>
    <name evidence="2" type="ORF">SAMN06265374_3032</name>
</gene>
<feature type="transmembrane region" description="Helical" evidence="1">
    <location>
        <begin position="212"/>
        <end position="237"/>
    </location>
</feature>
<feature type="transmembrane region" description="Helical" evidence="1">
    <location>
        <begin position="58"/>
        <end position="82"/>
    </location>
</feature>
<evidence type="ECO:0000256" key="1">
    <source>
        <dbReference type="SAM" id="Phobius"/>
    </source>
</evidence>
<protein>
    <recommendedName>
        <fullName evidence="4">Glycerophosphoryl diester phosphodiesterase membrane domain-containing protein</fullName>
    </recommendedName>
</protein>
<dbReference type="EMBL" id="FXTT01000004">
    <property type="protein sequence ID" value="SMP28945.1"/>
    <property type="molecule type" value="Genomic_DNA"/>
</dbReference>
<reference evidence="2 3" key="1">
    <citation type="submission" date="2017-05" db="EMBL/GenBank/DDBJ databases">
        <authorList>
            <person name="Varghese N."/>
            <person name="Submissions S."/>
        </authorList>
    </citation>
    <scope>NUCLEOTIDE SEQUENCE [LARGE SCALE GENOMIC DNA]</scope>
    <source>
        <strain evidence="2 3">DSM 15949</strain>
    </source>
</reference>
<feature type="transmembrane region" description="Helical" evidence="1">
    <location>
        <begin position="135"/>
        <end position="158"/>
    </location>
</feature>
<keyword evidence="1" id="KW-0812">Transmembrane</keyword>
<proteinExistence type="predicted"/>
<sequence length="262" mass="26540">MFMTLIKSSLSLVFENFSTVIQTTLAWLLIQLVVAVALIFGIAFFATSGAGGPLLITVLPLLSAVIGLIAMSSIAVTWHRFGLLGEGVNGVNLKFGGLELQYLWRALVLGLGFGLVVAVPGIIGTVLGSQIIMAALTLAAILLASPILARTGLVLPAVAAGEPLSFKAAYDLGKGLGWWIILASVAIAIPFAIAGAILQFGIGAVTAILPSFVGLVLGGAVNVVVQMVVTVLALSVVTNAYRMAKSGAAETAAMAGNAGAAA</sequence>
<evidence type="ECO:0008006" key="4">
    <source>
        <dbReference type="Google" id="ProtNLM"/>
    </source>
</evidence>
<feature type="transmembrane region" description="Helical" evidence="1">
    <location>
        <begin position="102"/>
        <end position="123"/>
    </location>
</feature>
<evidence type="ECO:0000313" key="3">
    <source>
        <dbReference type="Proteomes" id="UP001157914"/>
    </source>
</evidence>
<keyword evidence="1" id="KW-0472">Membrane</keyword>
<feature type="transmembrane region" description="Helical" evidence="1">
    <location>
        <begin position="178"/>
        <end position="200"/>
    </location>
</feature>
<dbReference type="Proteomes" id="UP001157914">
    <property type="component" value="Unassembled WGS sequence"/>
</dbReference>
<feature type="transmembrane region" description="Helical" evidence="1">
    <location>
        <begin position="20"/>
        <end position="46"/>
    </location>
</feature>
<keyword evidence="1" id="KW-1133">Transmembrane helix</keyword>
<organism evidence="2 3">
    <name type="scientific">Roseibium denhamense</name>
    <dbReference type="NCBI Taxonomy" id="76305"/>
    <lineage>
        <taxon>Bacteria</taxon>
        <taxon>Pseudomonadati</taxon>
        <taxon>Pseudomonadota</taxon>
        <taxon>Alphaproteobacteria</taxon>
        <taxon>Hyphomicrobiales</taxon>
        <taxon>Stappiaceae</taxon>
        <taxon>Roseibium</taxon>
    </lineage>
</organism>
<accession>A0ABY1P9F2</accession>
<keyword evidence="3" id="KW-1185">Reference proteome</keyword>